<organism evidence="1">
    <name type="scientific">Streptomyces haneummycinicus</name>
    <dbReference type="NCBI Taxonomy" id="3074435"/>
    <lineage>
        <taxon>Bacteria</taxon>
        <taxon>Bacillati</taxon>
        <taxon>Actinomycetota</taxon>
        <taxon>Actinomycetes</taxon>
        <taxon>Kitasatosporales</taxon>
        <taxon>Streptomycetaceae</taxon>
        <taxon>Streptomyces</taxon>
    </lineage>
</organism>
<sequence>MGVGAGAVVAYFRGERHAVAEVLFGKVRDVQEEAVQGAAGQFHVGAVVARGRVVVVRAVDPAAHELQFVHTGRVTSPTDNGGMERCRAGKRATMAVTAGGVDREAERGLAALRAADGLDGP</sequence>
<reference evidence="1" key="2">
    <citation type="submission" date="2024-07" db="EMBL/GenBank/DDBJ databases">
        <title>Streptomyces haneummycinica sp. nov., a new antibiotic-producing actinobacterium isolated from marine sediment.</title>
        <authorList>
            <person name="Uemura M."/>
            <person name="Hamada M."/>
            <person name="Hirano S."/>
            <person name="Kobayashi K."/>
            <person name="Ohshiro T."/>
            <person name="Kobayashi T."/>
            <person name="Terahara T."/>
        </authorList>
    </citation>
    <scope>NUCLEOTIDE SEQUENCE</scope>
    <source>
        <strain evidence="1">KM77-8</strain>
    </source>
</reference>
<proteinExistence type="predicted"/>
<accession>A0AAT9HK06</accession>
<name>A0AAT9HK06_9ACTN</name>
<dbReference type="AlphaFoldDB" id="A0AAT9HK06"/>
<reference evidence="1" key="1">
    <citation type="submission" date="2024-06" db="EMBL/GenBank/DDBJ databases">
        <authorList>
            <consortium name="consrtm"/>
            <person name="Uemura M."/>
            <person name="Terahara T."/>
        </authorList>
    </citation>
    <scope>NUCLEOTIDE SEQUENCE</scope>
    <source>
        <strain evidence="1">KM77-8</strain>
    </source>
</reference>
<gene>
    <name evidence="1" type="ORF">SHKM778_41460</name>
</gene>
<protein>
    <submittedName>
        <fullName evidence="1">Uncharacterized protein</fullName>
    </submittedName>
</protein>
<dbReference type="EMBL" id="AP035768">
    <property type="protein sequence ID" value="BFO17758.1"/>
    <property type="molecule type" value="Genomic_DNA"/>
</dbReference>
<evidence type="ECO:0000313" key="1">
    <source>
        <dbReference type="EMBL" id="BFO17758.1"/>
    </source>
</evidence>